<protein>
    <submittedName>
        <fullName evidence="3">Metallo-beta-lactamase</fullName>
    </submittedName>
</protein>
<evidence type="ECO:0000313" key="3">
    <source>
        <dbReference type="EMBL" id="KTD63155.1"/>
    </source>
</evidence>
<keyword evidence="1" id="KW-0378">Hydrolase</keyword>
<evidence type="ECO:0000256" key="1">
    <source>
        <dbReference type="ARBA" id="ARBA00022801"/>
    </source>
</evidence>
<dbReference type="EMBL" id="LNYX01000021">
    <property type="protein sequence ID" value="KTD63155.1"/>
    <property type="molecule type" value="Genomic_DNA"/>
</dbReference>
<dbReference type="InterPro" id="IPR036866">
    <property type="entry name" value="RibonucZ/Hydroxyglut_hydro"/>
</dbReference>
<sequence length="363" mass="39964">MKRLGLYTLLSFLICHMVHADMHVFKQQVAPANILNDGKLHIYFCGTGDPEIAMQSIRKPSCLAVVGDNQMFMIDVGEGGSQNLGALGLPLGSINNIFVTHWHSDHMAGIGYLNNVSWLSGRKSALTLYGPSGVKKIVEALNQLYALDGLYRATNREGLLNLKANQINPVLVSAPYDGEGEPLLKANNIQLTPFRVNHNPAYPALGYTINYKSCKIVISGDTKIMNNLATVAKNADILINEAFSHYYGQIIQNAFKSQPNLKISELFYKQTAHYHSDTLALAKMAAASKVKNLIITHLVPAIPATKQAKDDFIKGMNAYYSGPITVADDRDEIVISSNNGKCEFEYKPAKQYDIQTIQSIRTS</sequence>
<proteinExistence type="predicted"/>
<keyword evidence="2" id="KW-0732">Signal</keyword>
<dbReference type="InterPro" id="IPR044094">
    <property type="entry name" value="AtsA-like_MBL-fold"/>
</dbReference>
<evidence type="ECO:0000256" key="2">
    <source>
        <dbReference type="SAM" id="SignalP"/>
    </source>
</evidence>
<dbReference type="AlphaFoldDB" id="A0A0W0Z2Y3"/>
<dbReference type="Pfam" id="PF23023">
    <property type="entry name" value="Anti-Pycsar_Apyc1"/>
    <property type="match status" value="1"/>
</dbReference>
<accession>A0A0W0Z2Y3</accession>
<dbReference type="STRING" id="452.Lspi_1703"/>
<name>A0A0W0Z2Y3_LEGSP</name>
<dbReference type="OrthoDB" id="9803916at2"/>
<dbReference type="CDD" id="cd07719">
    <property type="entry name" value="arylsulfatase_AtsA-like_MBL-fold"/>
    <property type="match status" value="1"/>
</dbReference>
<dbReference type="SUPFAM" id="SSF56281">
    <property type="entry name" value="Metallo-hydrolase/oxidoreductase"/>
    <property type="match status" value="1"/>
</dbReference>
<dbReference type="PANTHER" id="PTHR46018">
    <property type="entry name" value="ZINC PHOSPHODIESTERASE ELAC PROTEIN 1"/>
    <property type="match status" value="1"/>
</dbReference>
<dbReference type="GO" id="GO:0042781">
    <property type="term" value="F:3'-tRNA processing endoribonuclease activity"/>
    <property type="evidence" value="ECO:0007669"/>
    <property type="project" value="TreeGrafter"/>
</dbReference>
<feature type="signal peptide" evidence="2">
    <location>
        <begin position="1"/>
        <end position="20"/>
    </location>
</feature>
<dbReference type="Proteomes" id="UP000054877">
    <property type="component" value="Unassembled WGS sequence"/>
</dbReference>
<evidence type="ECO:0000313" key="4">
    <source>
        <dbReference type="Proteomes" id="UP000054877"/>
    </source>
</evidence>
<dbReference type="PATRIC" id="fig|452.5.peg.1875"/>
<gene>
    <name evidence="3" type="ORF">Lspi_1703</name>
</gene>
<reference evidence="3 4" key="1">
    <citation type="submission" date="2015-11" db="EMBL/GenBank/DDBJ databases">
        <title>Genomic analysis of 38 Legionella species identifies large and diverse effector repertoires.</title>
        <authorList>
            <person name="Burstein D."/>
            <person name="Amaro F."/>
            <person name="Zusman T."/>
            <person name="Lifshitz Z."/>
            <person name="Cohen O."/>
            <person name="Gilbert J.A."/>
            <person name="Pupko T."/>
            <person name="Shuman H.A."/>
            <person name="Segal G."/>
        </authorList>
    </citation>
    <scope>NUCLEOTIDE SEQUENCE [LARGE SCALE GENOMIC DNA]</scope>
    <source>
        <strain evidence="3 4">Mt.St.Helens-9</strain>
    </source>
</reference>
<dbReference type="PANTHER" id="PTHR46018:SF2">
    <property type="entry name" value="ZINC PHOSPHODIESTERASE ELAC PROTEIN 1"/>
    <property type="match status" value="1"/>
</dbReference>
<comment type="caution">
    <text evidence="3">The sequence shown here is derived from an EMBL/GenBank/DDBJ whole genome shotgun (WGS) entry which is preliminary data.</text>
</comment>
<organism evidence="3 4">
    <name type="scientific">Legionella spiritensis</name>
    <dbReference type="NCBI Taxonomy" id="452"/>
    <lineage>
        <taxon>Bacteria</taxon>
        <taxon>Pseudomonadati</taxon>
        <taxon>Pseudomonadota</taxon>
        <taxon>Gammaproteobacteria</taxon>
        <taxon>Legionellales</taxon>
        <taxon>Legionellaceae</taxon>
        <taxon>Legionella</taxon>
    </lineage>
</organism>
<dbReference type="Gene3D" id="3.60.15.10">
    <property type="entry name" value="Ribonuclease Z/Hydroxyacylglutathione hydrolase-like"/>
    <property type="match status" value="1"/>
</dbReference>
<feature type="chain" id="PRO_5006918195" evidence="2">
    <location>
        <begin position="21"/>
        <end position="363"/>
    </location>
</feature>
<keyword evidence="4" id="KW-1185">Reference proteome</keyword>
<dbReference type="RefSeq" id="WP_058483633.1">
    <property type="nucleotide sequence ID" value="NZ_CAAAII010000012.1"/>
</dbReference>